<protein>
    <submittedName>
        <fullName evidence="1">Uncharacterized protein</fullName>
    </submittedName>
</protein>
<keyword evidence="2" id="KW-1185">Reference proteome</keyword>
<accession>A0A822XTT7</accession>
<comment type="caution">
    <text evidence="1">The sequence shown here is derived from an EMBL/GenBank/DDBJ whole genome shotgun (WGS) entry which is preliminary data.</text>
</comment>
<dbReference type="Proteomes" id="UP000607653">
    <property type="component" value="Unassembled WGS sequence"/>
</dbReference>
<sequence>MRTTKMIHVGEDPLNHSHYDLFSRIFPICSQIIETLFCGLPIVHLLAINDGSLHSSAEYFQLGCDCAMIDLLLNNLNAI</sequence>
<dbReference type="EMBL" id="DUZY01000001">
    <property type="protein sequence ID" value="DAD20858.1"/>
    <property type="molecule type" value="Genomic_DNA"/>
</dbReference>
<organism evidence="1 2">
    <name type="scientific">Nelumbo nucifera</name>
    <name type="common">Sacred lotus</name>
    <dbReference type="NCBI Taxonomy" id="4432"/>
    <lineage>
        <taxon>Eukaryota</taxon>
        <taxon>Viridiplantae</taxon>
        <taxon>Streptophyta</taxon>
        <taxon>Embryophyta</taxon>
        <taxon>Tracheophyta</taxon>
        <taxon>Spermatophyta</taxon>
        <taxon>Magnoliopsida</taxon>
        <taxon>Proteales</taxon>
        <taxon>Nelumbonaceae</taxon>
        <taxon>Nelumbo</taxon>
    </lineage>
</organism>
<reference evidence="1 2" key="1">
    <citation type="journal article" date="2020" name="Mol. Biol. Evol.">
        <title>Distinct Expression and Methylation Patterns for Genes with Different Fates following a Single Whole-Genome Duplication in Flowering Plants.</title>
        <authorList>
            <person name="Shi T."/>
            <person name="Rahmani R.S."/>
            <person name="Gugger P.F."/>
            <person name="Wang M."/>
            <person name="Li H."/>
            <person name="Zhang Y."/>
            <person name="Li Z."/>
            <person name="Wang Q."/>
            <person name="Van de Peer Y."/>
            <person name="Marchal K."/>
            <person name="Chen J."/>
        </authorList>
    </citation>
    <scope>NUCLEOTIDE SEQUENCE [LARGE SCALE GENOMIC DNA]</scope>
    <source>
        <tissue evidence="1">Leaf</tissue>
    </source>
</reference>
<proteinExistence type="predicted"/>
<gene>
    <name evidence="1" type="ORF">HUJ06_022321</name>
</gene>
<evidence type="ECO:0000313" key="1">
    <source>
        <dbReference type="EMBL" id="DAD20858.1"/>
    </source>
</evidence>
<dbReference type="AlphaFoldDB" id="A0A822XTT7"/>
<evidence type="ECO:0000313" key="2">
    <source>
        <dbReference type="Proteomes" id="UP000607653"/>
    </source>
</evidence>
<name>A0A822XTT7_NELNU</name>